<keyword evidence="2 3" id="KW-0520">NAD</keyword>
<comment type="caution">
    <text evidence="3 4">Lacks conserved residue(s) required for the propagation of feature annotation.</text>
</comment>
<name>A0A495MGY8_9FLAO</name>
<feature type="binding site" evidence="3">
    <location>
        <begin position="10"/>
        <end position="29"/>
    </location>
    <ligand>
        <name>NAD(+)</name>
        <dbReference type="ChEBI" id="CHEBI:57540"/>
    </ligand>
</feature>
<feature type="active site" description="Proton acceptor" evidence="3">
    <location>
        <position position="105"/>
    </location>
</feature>
<keyword evidence="7" id="KW-1185">Reference proteome</keyword>
<dbReference type="Gene3D" id="3.40.50.1220">
    <property type="entry name" value="TPP-binding domain"/>
    <property type="match status" value="1"/>
</dbReference>
<dbReference type="AlphaFoldDB" id="A0A495MGY8"/>
<comment type="catalytic activity">
    <reaction evidence="3">
        <text>N(6)-succinyl-L-lysyl-[protein] + NAD(+) + H2O = 2''-O-succinyl-ADP-D-ribose + nicotinamide + L-lysyl-[protein]</text>
        <dbReference type="Rhea" id="RHEA:47668"/>
        <dbReference type="Rhea" id="RHEA-COMP:9752"/>
        <dbReference type="Rhea" id="RHEA-COMP:11877"/>
        <dbReference type="ChEBI" id="CHEBI:15377"/>
        <dbReference type="ChEBI" id="CHEBI:17154"/>
        <dbReference type="ChEBI" id="CHEBI:29969"/>
        <dbReference type="ChEBI" id="CHEBI:57540"/>
        <dbReference type="ChEBI" id="CHEBI:87830"/>
        <dbReference type="ChEBI" id="CHEBI:87832"/>
    </reaction>
</comment>
<dbReference type="EMBL" id="RBLC01000001">
    <property type="protein sequence ID" value="RKS25216.1"/>
    <property type="molecule type" value="Genomic_DNA"/>
</dbReference>
<evidence type="ECO:0000256" key="3">
    <source>
        <dbReference type="HAMAP-Rule" id="MF_01121"/>
    </source>
</evidence>
<dbReference type="GO" id="GO:0005737">
    <property type="term" value="C:cytoplasm"/>
    <property type="evidence" value="ECO:0007669"/>
    <property type="project" value="UniProtKB-SubCell"/>
</dbReference>
<evidence type="ECO:0000313" key="6">
    <source>
        <dbReference type="EMBL" id="RKS25216.1"/>
    </source>
</evidence>
<keyword evidence="3" id="KW-0963">Cytoplasm</keyword>
<comment type="domain">
    <text evidence="3">2 residues (Tyr-54 and Arg-57) present in a large hydrophobic pocket are probably involved in substrate specificity. They are important for desuccinylation activity, but dispensable for deacetylation activity.</text>
</comment>
<organism evidence="6 7">
    <name type="scientific">Flavobacterium endophyticum</name>
    <dbReference type="NCBI Taxonomy" id="1540163"/>
    <lineage>
        <taxon>Bacteria</taxon>
        <taxon>Pseudomonadati</taxon>
        <taxon>Bacteroidota</taxon>
        <taxon>Flavobacteriia</taxon>
        <taxon>Flavobacteriales</taxon>
        <taxon>Flavobacteriaceae</taxon>
        <taxon>Flavobacterium</taxon>
    </lineage>
</organism>
<dbReference type="InterPro" id="IPR050134">
    <property type="entry name" value="NAD-dep_sirtuin_deacylases"/>
</dbReference>
<dbReference type="InterPro" id="IPR026590">
    <property type="entry name" value="Ssirtuin_cat_dom"/>
</dbReference>
<accession>A0A495MGY8</accession>
<dbReference type="RefSeq" id="WP_121374638.1">
    <property type="nucleotide sequence ID" value="NZ_RBLC01000001.1"/>
</dbReference>
<feature type="binding site" evidence="3">
    <location>
        <begin position="170"/>
        <end position="172"/>
    </location>
    <ligand>
        <name>NAD(+)</name>
        <dbReference type="ChEBI" id="CHEBI:57540"/>
    </ligand>
</feature>
<evidence type="ECO:0000256" key="4">
    <source>
        <dbReference type="PROSITE-ProRule" id="PRU00236"/>
    </source>
</evidence>
<feature type="binding site" evidence="3">
    <location>
        <begin position="197"/>
        <end position="199"/>
    </location>
    <ligand>
        <name>NAD(+)</name>
        <dbReference type="ChEBI" id="CHEBI:57540"/>
    </ligand>
</feature>
<dbReference type="InterPro" id="IPR003000">
    <property type="entry name" value="Sirtuin"/>
</dbReference>
<dbReference type="Pfam" id="PF02146">
    <property type="entry name" value="SIR2"/>
    <property type="match status" value="1"/>
</dbReference>
<dbReference type="Gene3D" id="3.30.1600.10">
    <property type="entry name" value="SIR2/SIRT2 'Small Domain"/>
    <property type="match status" value="1"/>
</dbReference>
<dbReference type="SUPFAM" id="SSF52467">
    <property type="entry name" value="DHS-like NAD/FAD-binding domain"/>
    <property type="match status" value="1"/>
</dbReference>
<dbReference type="GO" id="GO:0036055">
    <property type="term" value="F:protein-succinyllysine desuccinylase activity"/>
    <property type="evidence" value="ECO:0007669"/>
    <property type="project" value="UniProtKB-UniRule"/>
</dbReference>
<comment type="similarity">
    <text evidence="3">Belongs to the sirtuin family. Class III subfamily.</text>
</comment>
<feature type="binding site" evidence="3">
    <location>
        <position position="215"/>
    </location>
    <ligand>
        <name>NAD(+)</name>
        <dbReference type="ChEBI" id="CHEBI:57540"/>
    </ligand>
</feature>
<comment type="caution">
    <text evidence="6">The sequence shown here is derived from an EMBL/GenBank/DDBJ whole genome shotgun (WGS) entry which is preliminary data.</text>
</comment>
<dbReference type="GO" id="GO:0036054">
    <property type="term" value="F:protein-malonyllysine demalonylase activity"/>
    <property type="evidence" value="ECO:0007669"/>
    <property type="project" value="InterPro"/>
</dbReference>
<feature type="binding site" evidence="3">
    <location>
        <position position="54"/>
    </location>
    <ligand>
        <name>substrate</name>
    </ligand>
</feature>
<dbReference type="InterPro" id="IPR027546">
    <property type="entry name" value="Sirtuin_class_III"/>
</dbReference>
<protein>
    <recommendedName>
        <fullName evidence="3">NAD-dependent protein deacylase</fullName>
        <ecNumber evidence="3">2.3.1.286</ecNumber>
    </recommendedName>
    <alternativeName>
        <fullName evidence="3">Regulatory protein SIR2 homolog</fullName>
    </alternativeName>
</protein>
<proteinExistence type="inferred from homology"/>
<evidence type="ECO:0000256" key="2">
    <source>
        <dbReference type="ARBA" id="ARBA00023027"/>
    </source>
</evidence>
<feature type="domain" description="Deacetylase sirtuin-type" evidence="5">
    <location>
        <begin position="1"/>
        <end position="230"/>
    </location>
</feature>
<reference evidence="6 7" key="1">
    <citation type="submission" date="2018-10" db="EMBL/GenBank/DDBJ databases">
        <title>Genomic Encyclopedia of Archaeal and Bacterial Type Strains, Phase II (KMG-II): from individual species to whole genera.</title>
        <authorList>
            <person name="Goeker M."/>
        </authorList>
    </citation>
    <scope>NUCLEOTIDE SEQUENCE [LARGE SCALE GENOMIC DNA]</scope>
    <source>
        <strain evidence="6 7">DSM 29537</strain>
    </source>
</reference>
<dbReference type="Proteomes" id="UP000277579">
    <property type="component" value="Unassembled WGS sequence"/>
</dbReference>
<comment type="function">
    <text evidence="3">NAD-dependent lysine deacetylase and desuccinylase that specifically removes acetyl and succinyl groups on target proteins. Modulates the activities of several proteins which are inactive in their acylated form.</text>
</comment>
<evidence type="ECO:0000259" key="5">
    <source>
        <dbReference type="PROSITE" id="PS50305"/>
    </source>
</evidence>
<dbReference type="PANTHER" id="PTHR11085:SF4">
    <property type="entry name" value="NAD-DEPENDENT PROTEIN DEACYLASE"/>
    <property type="match status" value="1"/>
</dbReference>
<feature type="binding site" evidence="3">
    <location>
        <position position="57"/>
    </location>
    <ligand>
        <name>substrate</name>
    </ligand>
</feature>
<gene>
    <name evidence="3" type="primary">cobB</name>
    <name evidence="6" type="ORF">CLV94_0246</name>
</gene>
<evidence type="ECO:0000313" key="7">
    <source>
        <dbReference type="Proteomes" id="UP000277579"/>
    </source>
</evidence>
<dbReference type="CDD" id="cd01412">
    <property type="entry name" value="SIRT5_Af1_CobB"/>
    <property type="match status" value="1"/>
</dbReference>
<sequence>MKKKLVVLTGAGISAESGIKTFRDSDGLWEGHDVMEVASPEGWRNNPALVMDFYNKRRQQLKKVVPNAAHLILAELEQHFDVHIITQNVDDLHERAGSSNVLHLHGELLKARSTKRENYILDWTDDLNFGDLDDNGHQLRPHIVWFGEAVPALEEAISITNEADFFAVVGTSLQVYPAAGLVDFAKPGTPLFYVDLNPARIPNLRNELEVIPTTASEGMKLLKEKLLARL</sequence>
<dbReference type="PROSITE" id="PS50305">
    <property type="entry name" value="SIRTUIN"/>
    <property type="match status" value="1"/>
</dbReference>
<keyword evidence="1" id="KW-0808">Transferase</keyword>
<dbReference type="GO" id="GO:0070403">
    <property type="term" value="F:NAD+ binding"/>
    <property type="evidence" value="ECO:0007669"/>
    <property type="project" value="UniProtKB-UniRule"/>
</dbReference>
<dbReference type="GO" id="GO:0017136">
    <property type="term" value="F:histone deacetylase activity, NAD-dependent"/>
    <property type="evidence" value="ECO:0007669"/>
    <property type="project" value="TreeGrafter"/>
</dbReference>
<dbReference type="PANTHER" id="PTHR11085">
    <property type="entry name" value="NAD-DEPENDENT PROTEIN DEACYLASE SIRTUIN-5, MITOCHONDRIAL-RELATED"/>
    <property type="match status" value="1"/>
</dbReference>
<dbReference type="InterPro" id="IPR029035">
    <property type="entry name" value="DHS-like_NAD/FAD-binding_dom"/>
</dbReference>
<dbReference type="OrthoDB" id="9800582at2"/>
<dbReference type="EC" id="2.3.1.286" evidence="3"/>
<feature type="binding site" evidence="3">
    <location>
        <begin position="87"/>
        <end position="90"/>
    </location>
    <ligand>
        <name>NAD(+)</name>
        <dbReference type="ChEBI" id="CHEBI:57540"/>
    </ligand>
</feature>
<dbReference type="HAMAP" id="MF_01121">
    <property type="entry name" value="Sirtuin_ClassIII"/>
    <property type="match status" value="1"/>
</dbReference>
<dbReference type="InterPro" id="IPR026591">
    <property type="entry name" value="Sirtuin_cat_small_dom_sf"/>
</dbReference>
<comment type="subcellular location">
    <subcellularLocation>
        <location evidence="3">Cytoplasm</location>
    </subcellularLocation>
</comment>
<comment type="catalytic activity">
    <reaction evidence="3">
        <text>N(6)-acetyl-L-lysyl-[protein] + NAD(+) + H2O = 2''-O-acetyl-ADP-D-ribose + nicotinamide + L-lysyl-[protein]</text>
        <dbReference type="Rhea" id="RHEA:43636"/>
        <dbReference type="Rhea" id="RHEA-COMP:9752"/>
        <dbReference type="Rhea" id="RHEA-COMP:10731"/>
        <dbReference type="ChEBI" id="CHEBI:15377"/>
        <dbReference type="ChEBI" id="CHEBI:17154"/>
        <dbReference type="ChEBI" id="CHEBI:29969"/>
        <dbReference type="ChEBI" id="CHEBI:57540"/>
        <dbReference type="ChEBI" id="CHEBI:61930"/>
        <dbReference type="ChEBI" id="CHEBI:83767"/>
        <dbReference type="EC" id="2.3.1.286"/>
    </reaction>
</comment>
<evidence type="ECO:0000256" key="1">
    <source>
        <dbReference type="ARBA" id="ARBA00022679"/>
    </source>
</evidence>